<keyword evidence="2" id="KW-1185">Reference proteome</keyword>
<dbReference type="EMBL" id="JANPWB010000009">
    <property type="protein sequence ID" value="KAJ1155059.1"/>
    <property type="molecule type" value="Genomic_DNA"/>
</dbReference>
<gene>
    <name evidence="1" type="ORF">NDU88_007795</name>
</gene>
<dbReference type="Proteomes" id="UP001066276">
    <property type="component" value="Chromosome 5"/>
</dbReference>
<name>A0AAV7RV36_PLEWA</name>
<evidence type="ECO:0000313" key="1">
    <source>
        <dbReference type="EMBL" id="KAJ1155059.1"/>
    </source>
</evidence>
<protein>
    <submittedName>
        <fullName evidence="1">Uncharacterized protein</fullName>
    </submittedName>
</protein>
<dbReference type="AlphaFoldDB" id="A0AAV7RV36"/>
<sequence>MNSAVWDLFRGTLSTMCLELRCISLQCAGRHQRYPELGGGGLVPLSTEFSTGDPDLRYCLFNGARRKQRCSEPVVQVQKGAASSLVVQAVKDE</sequence>
<accession>A0AAV7RV36</accession>
<reference evidence="1" key="1">
    <citation type="journal article" date="2022" name="bioRxiv">
        <title>Sequencing and chromosome-scale assembly of the giantPleurodeles waltlgenome.</title>
        <authorList>
            <person name="Brown T."/>
            <person name="Elewa A."/>
            <person name="Iarovenko S."/>
            <person name="Subramanian E."/>
            <person name="Araus A.J."/>
            <person name="Petzold A."/>
            <person name="Susuki M."/>
            <person name="Suzuki K.-i.T."/>
            <person name="Hayashi T."/>
            <person name="Toyoda A."/>
            <person name="Oliveira C."/>
            <person name="Osipova E."/>
            <person name="Leigh N.D."/>
            <person name="Simon A."/>
            <person name="Yun M.H."/>
        </authorList>
    </citation>
    <scope>NUCLEOTIDE SEQUENCE</scope>
    <source>
        <strain evidence="1">20211129_DDA</strain>
        <tissue evidence="1">Liver</tissue>
    </source>
</reference>
<comment type="caution">
    <text evidence="1">The sequence shown here is derived from an EMBL/GenBank/DDBJ whole genome shotgun (WGS) entry which is preliminary data.</text>
</comment>
<evidence type="ECO:0000313" key="2">
    <source>
        <dbReference type="Proteomes" id="UP001066276"/>
    </source>
</evidence>
<proteinExistence type="predicted"/>
<organism evidence="1 2">
    <name type="scientific">Pleurodeles waltl</name>
    <name type="common">Iberian ribbed newt</name>
    <dbReference type="NCBI Taxonomy" id="8319"/>
    <lineage>
        <taxon>Eukaryota</taxon>
        <taxon>Metazoa</taxon>
        <taxon>Chordata</taxon>
        <taxon>Craniata</taxon>
        <taxon>Vertebrata</taxon>
        <taxon>Euteleostomi</taxon>
        <taxon>Amphibia</taxon>
        <taxon>Batrachia</taxon>
        <taxon>Caudata</taxon>
        <taxon>Salamandroidea</taxon>
        <taxon>Salamandridae</taxon>
        <taxon>Pleurodelinae</taxon>
        <taxon>Pleurodeles</taxon>
    </lineage>
</organism>